<gene>
    <name evidence="2" type="ORF">D6D85_06345</name>
</gene>
<keyword evidence="3" id="KW-1185">Reference proteome</keyword>
<feature type="transmembrane region" description="Helical" evidence="1">
    <location>
        <begin position="308"/>
        <end position="333"/>
    </location>
</feature>
<evidence type="ECO:0000256" key="1">
    <source>
        <dbReference type="SAM" id="Phobius"/>
    </source>
</evidence>
<feature type="transmembrane region" description="Helical" evidence="1">
    <location>
        <begin position="80"/>
        <end position="97"/>
    </location>
</feature>
<dbReference type="Gene3D" id="3.30.2010.10">
    <property type="entry name" value="Metalloproteases ('zincins'), catalytic domain"/>
    <property type="match status" value="1"/>
</dbReference>
<keyword evidence="1" id="KW-0812">Transmembrane</keyword>
<feature type="transmembrane region" description="Helical" evidence="1">
    <location>
        <begin position="278"/>
        <end position="302"/>
    </location>
</feature>
<dbReference type="EMBL" id="RCOS01000076">
    <property type="protein sequence ID" value="RSN75247.1"/>
    <property type="molecule type" value="Genomic_DNA"/>
</dbReference>
<feature type="transmembrane region" description="Helical" evidence="1">
    <location>
        <begin position="12"/>
        <end position="32"/>
    </location>
</feature>
<sequence length="512" mass="58070">MLLSGYINDILYITFGLILSLPLVIEITRYAGYSTKDIINGLKKMNISKLGKYELITSLIHLAAISLIAIIITLLPLPDFIFNCILLSAYIFTLSLYKQKTMKSYAFGSAKPLEATMARLGFLILFFILALLLAAYWYFFIIFLLIQYSTFPIDFFISTYPLLIVGSIPTLYIVKTLIQILFPRSKLEEAPTKLKEIINELSERMAIKNVRAMLTSGSPNMIFSLSTEESNLLVFSNLSLKFFSKEELEAIALHELVHLKFDGLARFYECLRPRFSKLLAISWSQLFVLLPIIFTFIGKYSLPASTTIISSIVSAGIYFLIVAVSLMMSYLALTSTGVPLELREARADFISALSHHKGLKSALLKLSRSRKFDFGTFSELYFFLPRREKKKAVRLSDITPKARYLIIPQRNAHPPLSQRLLIIDLARKIASDGLDVKFLRPFSKKEFAFLPNSEKLLKAAETFREKEKITLKDSLEHGLSPSDLFGLIVFMERRGIISIPYEMGRISSHSSS</sequence>
<name>A0A429GNL1_9CREN</name>
<keyword evidence="1" id="KW-1133">Transmembrane helix</keyword>
<keyword evidence="1" id="KW-0472">Membrane</keyword>
<comment type="caution">
    <text evidence="2">The sequence shown here is derived from an EMBL/GenBank/DDBJ whole genome shotgun (WGS) entry which is preliminary data.</text>
</comment>
<dbReference type="AlphaFoldDB" id="A0A429GNL1"/>
<proteinExistence type="predicted"/>
<feature type="transmembrane region" description="Helical" evidence="1">
    <location>
        <begin position="53"/>
        <end position="74"/>
    </location>
</feature>
<protein>
    <submittedName>
        <fullName evidence="2">Uncharacterized protein</fullName>
    </submittedName>
</protein>
<accession>A0A429GNL1</accession>
<organism evidence="2 3">
    <name type="scientific">Candidatus Methanodesulfokora washburnensis</name>
    <dbReference type="NCBI Taxonomy" id="2478471"/>
    <lineage>
        <taxon>Archaea</taxon>
        <taxon>Thermoproteota</taxon>
        <taxon>Candidatus Korarchaeia</taxon>
        <taxon>Candidatus Korarchaeia incertae sedis</taxon>
        <taxon>Candidatus Methanodesulfokora</taxon>
    </lineage>
</organism>
<reference evidence="2 3" key="1">
    <citation type="submission" date="2018-10" db="EMBL/GenBank/DDBJ databases">
        <title>Co-occurring genomic capacity for anaerobic methane metabolism and dissimilatory sulfite reduction discovered in the Korarchaeota.</title>
        <authorList>
            <person name="Mckay L.J."/>
            <person name="Dlakic M."/>
            <person name="Fields M.W."/>
            <person name="Delmont T.O."/>
            <person name="Eren A.M."/>
            <person name="Jay Z.J."/>
            <person name="Klingelsmith K.B."/>
            <person name="Rusch D.B."/>
            <person name="Inskeep W.P."/>
        </authorList>
    </citation>
    <scope>NUCLEOTIDE SEQUENCE [LARGE SCALE GENOMIC DNA]</scope>
    <source>
        <strain evidence="2 3">MDKW</strain>
    </source>
</reference>
<feature type="transmembrane region" description="Helical" evidence="1">
    <location>
        <begin position="155"/>
        <end position="174"/>
    </location>
</feature>
<feature type="transmembrane region" description="Helical" evidence="1">
    <location>
        <begin position="118"/>
        <end position="149"/>
    </location>
</feature>
<evidence type="ECO:0000313" key="3">
    <source>
        <dbReference type="Proteomes" id="UP000277582"/>
    </source>
</evidence>
<dbReference type="RefSeq" id="WP_125671184.1">
    <property type="nucleotide sequence ID" value="NZ_RCOS01000076.1"/>
</dbReference>
<evidence type="ECO:0000313" key="2">
    <source>
        <dbReference type="EMBL" id="RSN75247.1"/>
    </source>
</evidence>
<dbReference type="Proteomes" id="UP000277582">
    <property type="component" value="Unassembled WGS sequence"/>
</dbReference>